<keyword evidence="2" id="KW-1185">Reference proteome</keyword>
<name>A0A6I4IEV3_9SPHI</name>
<dbReference type="EMBL" id="WQLA01000005">
    <property type="protein sequence ID" value="MVN92288.1"/>
    <property type="molecule type" value="Genomic_DNA"/>
</dbReference>
<evidence type="ECO:0000313" key="2">
    <source>
        <dbReference type="Proteomes" id="UP000434850"/>
    </source>
</evidence>
<reference evidence="1 2" key="1">
    <citation type="submission" date="2019-12" db="EMBL/GenBank/DDBJ databases">
        <title>Mucilaginibacter sp. HME9299 genome sequencing and assembly.</title>
        <authorList>
            <person name="Kang H."/>
            <person name="Kim H."/>
            <person name="Joh K."/>
        </authorList>
    </citation>
    <scope>NUCLEOTIDE SEQUENCE [LARGE SCALE GENOMIC DNA]</scope>
    <source>
        <strain evidence="1 2">HME9299</strain>
    </source>
</reference>
<evidence type="ECO:0000313" key="1">
    <source>
        <dbReference type="EMBL" id="MVN92288.1"/>
    </source>
</evidence>
<dbReference type="RefSeq" id="WP_157542599.1">
    <property type="nucleotide sequence ID" value="NZ_WQLA01000005.1"/>
</dbReference>
<dbReference type="AlphaFoldDB" id="A0A6I4IEV3"/>
<dbReference type="Proteomes" id="UP000434850">
    <property type="component" value="Unassembled WGS sequence"/>
</dbReference>
<gene>
    <name evidence="1" type="ORF">GO816_14220</name>
</gene>
<protein>
    <submittedName>
        <fullName evidence="1">Uncharacterized protein</fullName>
    </submittedName>
</protein>
<accession>A0A6I4IEV3</accession>
<proteinExistence type="predicted"/>
<organism evidence="1 2">
    <name type="scientific">Mucilaginibacter aquatilis</name>
    <dbReference type="NCBI Taxonomy" id="1517760"/>
    <lineage>
        <taxon>Bacteria</taxon>
        <taxon>Pseudomonadati</taxon>
        <taxon>Bacteroidota</taxon>
        <taxon>Sphingobacteriia</taxon>
        <taxon>Sphingobacteriales</taxon>
        <taxon>Sphingobacteriaceae</taxon>
        <taxon>Mucilaginibacter</taxon>
    </lineage>
</organism>
<comment type="caution">
    <text evidence="1">The sequence shown here is derived from an EMBL/GenBank/DDBJ whole genome shotgun (WGS) entry which is preliminary data.</text>
</comment>
<dbReference type="OrthoDB" id="2599194at2"/>
<sequence>METLQHDQIINRINHLNTQSKPRYGKISLSQMLAHCIAILQVTAAHQFSPESFADQILKAISNSASSKKPSIDDEKLKLVDCIKQHTDNADAGIYKHIDRHLQQFSV</sequence>